<evidence type="ECO:0000256" key="5">
    <source>
        <dbReference type="ARBA" id="ARBA00022692"/>
    </source>
</evidence>
<dbReference type="GO" id="GO:0015087">
    <property type="term" value="F:cobalt ion transmembrane transporter activity"/>
    <property type="evidence" value="ECO:0007669"/>
    <property type="project" value="UniProtKB-UniRule"/>
</dbReference>
<evidence type="ECO:0000256" key="3">
    <source>
        <dbReference type="ARBA" id="ARBA00022475"/>
    </source>
</evidence>
<evidence type="ECO:0000256" key="4">
    <source>
        <dbReference type="ARBA" id="ARBA00022573"/>
    </source>
</evidence>
<dbReference type="AlphaFoldDB" id="A0A2M7T6R0"/>
<dbReference type="GO" id="GO:0009236">
    <property type="term" value="P:cobalamin biosynthetic process"/>
    <property type="evidence" value="ECO:0007669"/>
    <property type="project" value="UniProtKB-UniRule"/>
</dbReference>
<accession>A0A2M7T6R0</accession>
<evidence type="ECO:0000313" key="12">
    <source>
        <dbReference type="Proteomes" id="UP000230956"/>
    </source>
</evidence>
<keyword evidence="7 10" id="KW-0406">Ion transport</keyword>
<dbReference type="EMBL" id="PFNG01000185">
    <property type="protein sequence ID" value="PIZ36854.1"/>
    <property type="molecule type" value="Genomic_DNA"/>
</dbReference>
<keyword evidence="3 10" id="KW-1003">Cell membrane</keyword>
<comment type="pathway">
    <text evidence="10">Cofactor biosynthesis; adenosylcobalamin biosynthesis.</text>
</comment>
<keyword evidence="8 10" id="KW-0472">Membrane</keyword>
<comment type="caution">
    <text evidence="11">The sequence shown here is derived from an EMBL/GenBank/DDBJ whole genome shotgun (WGS) entry which is preliminary data.</text>
</comment>
<evidence type="ECO:0000256" key="7">
    <source>
        <dbReference type="ARBA" id="ARBA00023065"/>
    </source>
</evidence>
<keyword evidence="1 10" id="KW-0171">Cobalt transport</keyword>
<dbReference type="PANTHER" id="PTHR38662:SF1">
    <property type="entry name" value="COBALT TRANSPORT PROTEIN CBIN"/>
    <property type="match status" value="1"/>
</dbReference>
<dbReference type="HAMAP" id="MF_00330">
    <property type="entry name" value="CbiN"/>
    <property type="match status" value="1"/>
</dbReference>
<dbReference type="Proteomes" id="UP000230956">
    <property type="component" value="Unassembled WGS sequence"/>
</dbReference>
<protein>
    <recommendedName>
        <fullName evidence="10">Cobalt transport protein CbiN</fullName>
    </recommendedName>
    <alternativeName>
        <fullName evidence="10">Energy-coupling factor transporter probable substrate-capture protein CbiN</fullName>
        <shortName evidence="10">ECF transporter S component CbiN</shortName>
    </alternativeName>
</protein>
<evidence type="ECO:0000256" key="6">
    <source>
        <dbReference type="ARBA" id="ARBA00022989"/>
    </source>
</evidence>
<dbReference type="GO" id="GO:0005886">
    <property type="term" value="C:plasma membrane"/>
    <property type="evidence" value="ECO:0007669"/>
    <property type="project" value="UniProtKB-SubCell"/>
</dbReference>
<evidence type="ECO:0000256" key="9">
    <source>
        <dbReference type="ARBA" id="ARBA00023285"/>
    </source>
</evidence>
<sequence>MRKTNTILILIVILLVASPLFLVGHKAEFSGADDQGTTAIAQVHPGYKQWFKPIWEPPSGEIESFFFALQAAIGAGFIGYFLGSSKSKKEADASEEA</sequence>
<evidence type="ECO:0000256" key="10">
    <source>
        <dbReference type="HAMAP-Rule" id="MF_00330"/>
    </source>
</evidence>
<keyword evidence="2 10" id="KW-0813">Transport</keyword>
<reference evidence="12" key="1">
    <citation type="submission" date="2017-09" db="EMBL/GenBank/DDBJ databases">
        <title>Depth-based differentiation of microbial function through sediment-hosted aquifers and enrichment of novel symbionts in the deep terrestrial subsurface.</title>
        <authorList>
            <person name="Probst A.J."/>
            <person name="Ladd B."/>
            <person name="Jarett J.K."/>
            <person name="Geller-Mcgrath D.E."/>
            <person name="Sieber C.M.K."/>
            <person name="Emerson J.B."/>
            <person name="Anantharaman K."/>
            <person name="Thomas B.C."/>
            <person name="Malmstrom R."/>
            <person name="Stieglmeier M."/>
            <person name="Klingl A."/>
            <person name="Woyke T."/>
            <person name="Ryan C.M."/>
            <person name="Banfield J.F."/>
        </authorList>
    </citation>
    <scope>NUCLEOTIDE SEQUENCE [LARGE SCALE GENOMIC DNA]</scope>
</reference>
<comment type="subunit">
    <text evidence="10">Forms an energy-coupling factor (ECF) transporter complex composed of an ATP-binding protein (A component, CbiO), a transmembrane protein (T component, CbiQ) and 2 possible substrate-capture proteins (S components, CbiM and CbiN) of unknown stoichimetry.</text>
</comment>
<evidence type="ECO:0000313" key="11">
    <source>
        <dbReference type="EMBL" id="PIZ36854.1"/>
    </source>
</evidence>
<comment type="function">
    <text evidence="10">Part of the energy-coupling factor (ECF) transporter complex CbiMNOQ involved in cobalt import.</text>
</comment>
<evidence type="ECO:0000256" key="8">
    <source>
        <dbReference type="ARBA" id="ARBA00023136"/>
    </source>
</evidence>
<dbReference type="NCBIfam" id="NF002780">
    <property type="entry name" value="PRK02898.1"/>
    <property type="match status" value="1"/>
</dbReference>
<feature type="transmembrane region" description="Helical" evidence="10">
    <location>
        <begin position="65"/>
        <end position="83"/>
    </location>
</feature>
<dbReference type="PANTHER" id="PTHR38662">
    <property type="entry name" value="COBALT TRANSPORT PROTEIN CBIN"/>
    <property type="match status" value="1"/>
</dbReference>
<gene>
    <name evidence="10" type="primary">cbiN</name>
    <name evidence="11" type="ORF">COY37_07990</name>
</gene>
<comment type="subcellular location">
    <subcellularLocation>
        <location evidence="10">Cell membrane</location>
        <topology evidence="10">Multi-pass membrane protein</topology>
    </subcellularLocation>
</comment>
<dbReference type="RefSeq" id="WP_286677658.1">
    <property type="nucleotide sequence ID" value="NZ_MNXI01000022.1"/>
</dbReference>
<keyword evidence="9 10" id="KW-0170">Cobalt</keyword>
<dbReference type="Pfam" id="PF02553">
    <property type="entry name" value="CbiN"/>
    <property type="match status" value="1"/>
</dbReference>
<proteinExistence type="inferred from homology"/>
<keyword evidence="5 10" id="KW-0812">Transmembrane</keyword>
<comment type="caution">
    <text evidence="10">Lacks conserved residue(s) required for the propagation of feature annotation.</text>
</comment>
<keyword evidence="4 10" id="KW-0169">Cobalamin biosynthesis</keyword>
<dbReference type="UniPathway" id="UPA00148"/>
<organism evidence="11 12">
    <name type="scientific">Candidatus Aquicultor secundus</name>
    <dbReference type="NCBI Taxonomy" id="1973895"/>
    <lineage>
        <taxon>Bacteria</taxon>
        <taxon>Bacillati</taxon>
        <taxon>Actinomycetota</taxon>
        <taxon>Candidatus Aquicultoria</taxon>
        <taxon>Candidatus Aquicultorales</taxon>
        <taxon>Candidatus Aquicultoraceae</taxon>
        <taxon>Candidatus Aquicultor</taxon>
    </lineage>
</organism>
<name>A0A2M7T6R0_9ACTN</name>
<evidence type="ECO:0000256" key="2">
    <source>
        <dbReference type="ARBA" id="ARBA00022448"/>
    </source>
</evidence>
<evidence type="ECO:0000256" key="1">
    <source>
        <dbReference type="ARBA" id="ARBA00022426"/>
    </source>
</evidence>
<dbReference type="NCBIfam" id="TIGR01165">
    <property type="entry name" value="cbiN"/>
    <property type="match status" value="1"/>
</dbReference>
<dbReference type="InterPro" id="IPR003705">
    <property type="entry name" value="CbiN"/>
</dbReference>
<comment type="similarity">
    <text evidence="10">Belongs to the CbiN family.</text>
</comment>
<keyword evidence="6 10" id="KW-1133">Transmembrane helix</keyword>